<feature type="region of interest" description="Disordered" evidence="1">
    <location>
        <begin position="1"/>
        <end position="25"/>
    </location>
</feature>
<comment type="caution">
    <text evidence="3">The sequence shown here is derived from an EMBL/GenBank/DDBJ whole genome shotgun (WGS) entry which is preliminary data.</text>
</comment>
<evidence type="ECO:0000313" key="4">
    <source>
        <dbReference type="Proteomes" id="UP000070089"/>
    </source>
</evidence>
<gene>
    <name evidence="3" type="ORF">QR46_3449</name>
</gene>
<feature type="transmembrane region" description="Helical" evidence="2">
    <location>
        <begin position="235"/>
        <end position="261"/>
    </location>
</feature>
<feature type="transmembrane region" description="Helical" evidence="2">
    <location>
        <begin position="203"/>
        <end position="229"/>
    </location>
</feature>
<evidence type="ECO:0000256" key="1">
    <source>
        <dbReference type="SAM" id="MobiDB-lite"/>
    </source>
</evidence>
<keyword evidence="2" id="KW-1133">Transmembrane helix</keyword>
<keyword evidence="2" id="KW-0472">Membrane</keyword>
<proteinExistence type="predicted"/>
<sequence>MGVHNQVGYPQHYSTPSGSSGGLEHEETLKTNRFGEDHKYTNSGTVRGGNSLYEQTVNGFEASIRRSLTIKIYLTLAIMIMGTAILTIGLYILLTTVIFKVYNGVIQSNMLLAYFITEVVLAVVGSIGFVVISCINACCMDSIGKCGTITLLILGPVFSSMLFTSLSMLTSIVIFGSSLLCVLLILIFCTSVALCIKSETKVWVMILIAVGCSQLLWLLYPILFVWNLFTVPGPYSIISIVISVLLCLIYALYLVIDIWLALNKSACSDWAKYVLKIYSDVVYLLISMMRLMGSSRR</sequence>
<name>A0A132NR15_GIAIN</name>
<feature type="transmembrane region" description="Helical" evidence="2">
    <location>
        <begin position="172"/>
        <end position="196"/>
    </location>
</feature>
<dbReference type="Proteomes" id="UP000070089">
    <property type="component" value="Unassembled WGS sequence"/>
</dbReference>
<dbReference type="AlphaFoldDB" id="A0A132NR15"/>
<feature type="transmembrane region" description="Helical" evidence="2">
    <location>
        <begin position="147"/>
        <end position="166"/>
    </location>
</feature>
<feature type="transmembrane region" description="Helical" evidence="2">
    <location>
        <begin position="72"/>
        <end position="99"/>
    </location>
</feature>
<organism evidence="3 4">
    <name type="scientific">Giardia duodenalis assemblage B</name>
    <dbReference type="NCBI Taxonomy" id="1394984"/>
    <lineage>
        <taxon>Eukaryota</taxon>
        <taxon>Metamonada</taxon>
        <taxon>Diplomonadida</taxon>
        <taxon>Hexamitidae</taxon>
        <taxon>Giardiinae</taxon>
        <taxon>Giardia</taxon>
    </lineage>
</organism>
<dbReference type="OrthoDB" id="10256385at2759"/>
<reference evidence="3 4" key="1">
    <citation type="journal article" date="2015" name="Mol. Biochem. Parasitol.">
        <title>Identification of polymorphic genes for use in assemblage B genotyping assays through comparative genomics of multiple assemblage B Giardia duodenalis isolates.</title>
        <authorList>
            <person name="Wielinga C."/>
            <person name="Thompson R.C."/>
            <person name="Monis P."/>
            <person name="Ryan U."/>
        </authorList>
    </citation>
    <scope>NUCLEOTIDE SEQUENCE [LARGE SCALE GENOMIC DNA]</scope>
    <source>
        <strain evidence="3 4">BAH15c1</strain>
    </source>
</reference>
<dbReference type="VEuPathDB" id="GiardiaDB:QR46_3449"/>
<protein>
    <submittedName>
        <fullName evidence="3">Uncharacterized protein</fullName>
    </submittedName>
</protein>
<accession>A0A132NR15</accession>
<dbReference type="EMBL" id="JXTI01000110">
    <property type="protein sequence ID" value="KWX12569.1"/>
    <property type="molecule type" value="Genomic_DNA"/>
</dbReference>
<evidence type="ECO:0000256" key="2">
    <source>
        <dbReference type="SAM" id="Phobius"/>
    </source>
</evidence>
<evidence type="ECO:0000313" key="3">
    <source>
        <dbReference type="EMBL" id="KWX12569.1"/>
    </source>
</evidence>
<keyword evidence="2" id="KW-0812">Transmembrane</keyword>
<feature type="transmembrane region" description="Helical" evidence="2">
    <location>
        <begin position="111"/>
        <end position="135"/>
    </location>
</feature>